<evidence type="ECO:0000256" key="2">
    <source>
        <dbReference type="SAM" id="MobiDB-lite"/>
    </source>
</evidence>
<feature type="domain" description="BON" evidence="4">
    <location>
        <begin position="43"/>
        <end position="111"/>
    </location>
</feature>
<evidence type="ECO:0000313" key="5">
    <source>
        <dbReference type="EMBL" id="XDK25704.1"/>
    </source>
</evidence>
<dbReference type="PANTHER" id="PTHR34606">
    <property type="entry name" value="BON DOMAIN-CONTAINING PROTEIN"/>
    <property type="match status" value="1"/>
</dbReference>
<dbReference type="PANTHER" id="PTHR34606:SF4">
    <property type="entry name" value="OUTER MEMBRANE LIPOPROTEIN DOLP"/>
    <property type="match status" value="1"/>
</dbReference>
<sequence length="229" mass="25131">MWRFLAAVLLSLHLTGCAGIFLAGAATTVNVVTDKRTTQEIWQDKNLELDIVAIGNKAPYNYKVRLVAASYQGNVVLLGQAPTQAIKQEIGTKVRELSGVKNLNNELKIQEPLPLSGISEDTWITTKIKSQLLTNSDLNGVKIRVITEDNEVYLFGYVTEQQAQIATDIARNVSGVNKVVRAFQYGQAEAVPIEQLQAEPASAPPEAQTNDVDEQADSADQEVQIFTYQ</sequence>
<dbReference type="KEGG" id="vih:AB0763_03390"/>
<reference evidence="5" key="1">
    <citation type="submission" date="2024-07" db="EMBL/GenBank/DDBJ databases">
        <title>Genome Analysis of a Potential Novel Vibrio Species Secreting pH- and Thermo-stable Alginate Lyase and its Application in Producing Alginate Oligosaccharides.</title>
        <authorList>
            <person name="Huang H."/>
            <person name="Bao K."/>
        </authorList>
    </citation>
    <scope>NUCLEOTIDE SEQUENCE</scope>
    <source>
        <strain evidence="5">HB236076</strain>
    </source>
</reference>
<dbReference type="Pfam" id="PF04972">
    <property type="entry name" value="BON"/>
    <property type="match status" value="2"/>
</dbReference>
<dbReference type="AlphaFoldDB" id="A0AB39HHL4"/>
<gene>
    <name evidence="5" type="ORF">AB0763_03390</name>
</gene>
<dbReference type="InterPro" id="IPR051686">
    <property type="entry name" value="Lipoprotein_DolP"/>
</dbReference>
<dbReference type="Gene3D" id="3.40.1520.20">
    <property type="match status" value="1"/>
</dbReference>
<dbReference type="EMBL" id="CP162601">
    <property type="protein sequence ID" value="XDK25704.1"/>
    <property type="molecule type" value="Genomic_DNA"/>
</dbReference>
<dbReference type="InterPro" id="IPR014004">
    <property type="entry name" value="Transpt-assoc_nodulatn_dom_bac"/>
</dbReference>
<evidence type="ECO:0000256" key="3">
    <source>
        <dbReference type="SAM" id="SignalP"/>
    </source>
</evidence>
<organism evidence="5">
    <name type="scientific">Vibrio sp. HB236076</name>
    <dbReference type="NCBI Taxonomy" id="3232307"/>
    <lineage>
        <taxon>Bacteria</taxon>
        <taxon>Pseudomonadati</taxon>
        <taxon>Pseudomonadota</taxon>
        <taxon>Gammaproteobacteria</taxon>
        <taxon>Vibrionales</taxon>
        <taxon>Vibrionaceae</taxon>
        <taxon>Vibrio</taxon>
    </lineage>
</organism>
<feature type="chain" id="PRO_5044259440" evidence="3">
    <location>
        <begin position="26"/>
        <end position="229"/>
    </location>
</feature>
<accession>A0AB39HHL4</accession>
<keyword evidence="1 3" id="KW-0732">Signal</keyword>
<dbReference type="InterPro" id="IPR007055">
    <property type="entry name" value="BON_dom"/>
</dbReference>
<name>A0AB39HHL4_9VIBR</name>
<feature type="region of interest" description="Disordered" evidence="2">
    <location>
        <begin position="198"/>
        <end position="220"/>
    </location>
</feature>
<feature type="compositionally biased region" description="Low complexity" evidence="2">
    <location>
        <begin position="198"/>
        <end position="208"/>
    </location>
</feature>
<dbReference type="RefSeq" id="WP_306101145.1">
    <property type="nucleotide sequence ID" value="NZ_CP162601.1"/>
</dbReference>
<proteinExistence type="predicted"/>
<dbReference type="PROSITE" id="PS50914">
    <property type="entry name" value="BON"/>
    <property type="match status" value="2"/>
</dbReference>
<evidence type="ECO:0000256" key="1">
    <source>
        <dbReference type="ARBA" id="ARBA00022729"/>
    </source>
</evidence>
<feature type="signal peptide" evidence="3">
    <location>
        <begin position="1"/>
        <end position="25"/>
    </location>
</feature>
<protein>
    <submittedName>
        <fullName evidence="5">BON domain-containing protein</fullName>
    </submittedName>
</protein>
<feature type="domain" description="BON" evidence="4">
    <location>
        <begin position="120"/>
        <end position="187"/>
    </location>
</feature>
<evidence type="ECO:0000259" key="4">
    <source>
        <dbReference type="PROSITE" id="PS50914"/>
    </source>
</evidence>
<feature type="compositionally biased region" description="Acidic residues" evidence="2">
    <location>
        <begin position="211"/>
        <end position="220"/>
    </location>
</feature>
<dbReference type="SMART" id="SM00749">
    <property type="entry name" value="BON"/>
    <property type="match status" value="1"/>
</dbReference>